<protein>
    <submittedName>
        <fullName evidence="1">Uncharacterized protein</fullName>
    </submittedName>
</protein>
<gene>
    <name evidence="1" type="ORF">MW871_15125</name>
</gene>
<evidence type="ECO:0000313" key="2">
    <source>
        <dbReference type="Proteomes" id="UP001139260"/>
    </source>
</evidence>
<accession>A0A9X1XWT3</accession>
<organism evidence="1 2">
    <name type="scientific">Flavobacterium pygoscelis</name>
    <dbReference type="NCBI Taxonomy" id="2893176"/>
    <lineage>
        <taxon>Bacteria</taxon>
        <taxon>Pseudomonadati</taxon>
        <taxon>Bacteroidota</taxon>
        <taxon>Flavobacteriia</taxon>
        <taxon>Flavobacteriales</taxon>
        <taxon>Flavobacteriaceae</taxon>
        <taxon>Flavobacterium</taxon>
    </lineage>
</organism>
<dbReference type="AlphaFoldDB" id="A0A9X1XWT3"/>
<keyword evidence="2" id="KW-1185">Reference proteome</keyword>
<evidence type="ECO:0000313" key="1">
    <source>
        <dbReference type="EMBL" id="MCK8143221.1"/>
    </source>
</evidence>
<dbReference type="RefSeq" id="WP_248429276.1">
    <property type="nucleotide sequence ID" value="NZ_JALNUB010000013.1"/>
</dbReference>
<sequence length="72" mass="8352">MDITLSARKVNVDSNGYKSVSIEIEDIDKEQLLEKLKIEDFLDYFGIDKVLEEIGVEECKEHFDLSEIIDED</sequence>
<dbReference type="EMBL" id="JALNUB010000013">
    <property type="protein sequence ID" value="MCK8143221.1"/>
    <property type="molecule type" value="Genomic_DNA"/>
</dbReference>
<reference evidence="1" key="1">
    <citation type="submission" date="2022-04" db="EMBL/GenBank/DDBJ databases">
        <title>Flavobacterium pygoscelis sp. nov. isolated from Chinstrap chick (Pygoscelis antarcticus).</title>
        <authorList>
            <person name="Irgang R."/>
            <person name="Poblete-Morales M."/>
            <person name="Avendano-Herrera R."/>
        </authorList>
    </citation>
    <scope>NUCLEOTIDE SEQUENCE</scope>
    <source>
        <strain evidence="1">I-SCBP12n</strain>
    </source>
</reference>
<comment type="caution">
    <text evidence="1">The sequence shown here is derived from an EMBL/GenBank/DDBJ whole genome shotgun (WGS) entry which is preliminary data.</text>
</comment>
<name>A0A9X1XWT3_9FLAO</name>
<proteinExistence type="predicted"/>
<dbReference type="Proteomes" id="UP001139260">
    <property type="component" value="Unassembled WGS sequence"/>
</dbReference>